<dbReference type="InterPro" id="IPR000182">
    <property type="entry name" value="GNAT_dom"/>
</dbReference>
<gene>
    <name evidence="2" type="ORF">UO65_4654</name>
</gene>
<dbReference type="PROSITE" id="PS51186">
    <property type="entry name" value="GNAT"/>
    <property type="match status" value="1"/>
</dbReference>
<keyword evidence="3" id="KW-1185">Reference proteome</keyword>
<dbReference type="Gene3D" id="3.40.630.30">
    <property type="match status" value="2"/>
</dbReference>
<evidence type="ECO:0000259" key="1">
    <source>
        <dbReference type="PROSITE" id="PS51186"/>
    </source>
</evidence>
<dbReference type="EMBL" id="AYXG01000173">
    <property type="protein sequence ID" value="EWC60088.1"/>
    <property type="molecule type" value="Genomic_DNA"/>
</dbReference>
<dbReference type="Gene3D" id="3.30.1050.10">
    <property type="entry name" value="SCP2 sterol-binding domain"/>
    <property type="match status" value="1"/>
</dbReference>
<proteinExistence type="predicted"/>
<dbReference type="SUPFAM" id="SSF55718">
    <property type="entry name" value="SCP-like"/>
    <property type="match status" value="1"/>
</dbReference>
<dbReference type="InterPro" id="IPR051554">
    <property type="entry name" value="Acetyltransferase_Eis"/>
</dbReference>
<dbReference type="InterPro" id="IPR036527">
    <property type="entry name" value="SCP2_sterol-bd_dom_sf"/>
</dbReference>
<dbReference type="eggNOG" id="COG4552">
    <property type="taxonomic scope" value="Bacteria"/>
</dbReference>
<name>W7IIR2_9PSEU</name>
<dbReference type="CDD" id="cd04301">
    <property type="entry name" value="NAT_SF"/>
    <property type="match status" value="1"/>
</dbReference>
<organism evidence="2 3">
    <name type="scientific">Actinokineospora spheciospongiae</name>
    <dbReference type="NCBI Taxonomy" id="909613"/>
    <lineage>
        <taxon>Bacteria</taxon>
        <taxon>Bacillati</taxon>
        <taxon>Actinomycetota</taxon>
        <taxon>Actinomycetes</taxon>
        <taxon>Pseudonocardiales</taxon>
        <taxon>Pseudonocardiaceae</taxon>
        <taxon>Actinokineospora</taxon>
    </lineage>
</organism>
<dbReference type="PANTHER" id="PTHR37817:SF1">
    <property type="entry name" value="N-ACETYLTRANSFERASE EIS"/>
    <property type="match status" value="1"/>
</dbReference>
<reference evidence="2 3" key="1">
    <citation type="journal article" date="2014" name="Genome Announc.">
        <title>Draft Genome Sequence of the Antitrypanosomally Active Sponge-Associated Bacterium Actinokineospora sp. Strain EG49.</title>
        <authorList>
            <person name="Harjes J."/>
            <person name="Ryu T."/>
            <person name="Abdelmohsen U.R."/>
            <person name="Moitinho-Silva L."/>
            <person name="Horn H."/>
            <person name="Ravasi T."/>
            <person name="Hentschel U."/>
        </authorList>
    </citation>
    <scope>NUCLEOTIDE SEQUENCE [LARGE SCALE GENOMIC DNA]</scope>
    <source>
        <strain evidence="2 3">EG49</strain>
    </source>
</reference>
<dbReference type="AlphaFoldDB" id="W7IIR2"/>
<dbReference type="PATRIC" id="fig|909613.9.peg.4656"/>
<dbReference type="Proteomes" id="UP000019277">
    <property type="component" value="Unassembled WGS sequence"/>
</dbReference>
<protein>
    <recommendedName>
        <fullName evidence="1">N-acetyltransferase domain-containing protein</fullName>
    </recommendedName>
</protein>
<dbReference type="GO" id="GO:0030649">
    <property type="term" value="P:aminoglycoside antibiotic catabolic process"/>
    <property type="evidence" value="ECO:0007669"/>
    <property type="project" value="TreeGrafter"/>
</dbReference>
<comment type="caution">
    <text evidence="2">The sequence shown here is derived from an EMBL/GenBank/DDBJ whole genome shotgun (WGS) entry which is preliminary data.</text>
</comment>
<evidence type="ECO:0000313" key="3">
    <source>
        <dbReference type="Proteomes" id="UP000019277"/>
    </source>
</evidence>
<dbReference type="SUPFAM" id="SSF55729">
    <property type="entry name" value="Acyl-CoA N-acyltransferases (Nat)"/>
    <property type="match status" value="1"/>
</dbReference>
<sequence>MVTVRPFRTSDADDAYRLRRLAFGGPREVDPDWAGAPGWTGLTAELGGQRVGFARIWEYRQFFGGRAVPMGGIASVAVAAHARGRGVASALLDESLPLMREAGQGISTLFPYVVRPYRQRGWEHAGVLERATVPLAGLASAPRSTREVRPATVADLGEVHRAYLRTASTIDGPLDRGTSAFTLEDALDLDLLTVVPGPDGITGYLSADRPDGESLHVHDFVADDADTAHALLHQLASWAGHTEVATVRVLDSALFDLLIPGAVTRGSHVETWMLRVVDLPTALADRGWPHAPDLTVDLDVTDRHAPWNAGRWRLTAAGGTVHCERGGDGTVRLAARALGPWYSGASSTAELRRAGLLDGDPAAARALDLLTGAPGGPRTADAF</sequence>
<dbReference type="PANTHER" id="PTHR37817">
    <property type="entry name" value="N-ACETYLTRANSFERASE EIS"/>
    <property type="match status" value="1"/>
</dbReference>
<dbReference type="STRING" id="909613.UO65_4654"/>
<feature type="domain" description="N-acetyltransferase" evidence="1">
    <location>
        <begin position="2"/>
        <end position="144"/>
    </location>
</feature>
<dbReference type="InterPro" id="IPR016181">
    <property type="entry name" value="Acyl_CoA_acyltransferase"/>
</dbReference>
<dbReference type="InterPro" id="IPR025559">
    <property type="entry name" value="Eis_dom"/>
</dbReference>
<dbReference type="GO" id="GO:0034069">
    <property type="term" value="F:aminoglycoside N-acetyltransferase activity"/>
    <property type="evidence" value="ECO:0007669"/>
    <property type="project" value="TreeGrafter"/>
</dbReference>
<evidence type="ECO:0000313" key="2">
    <source>
        <dbReference type="EMBL" id="EWC60088.1"/>
    </source>
</evidence>
<dbReference type="Pfam" id="PF13527">
    <property type="entry name" value="Acetyltransf_9"/>
    <property type="match status" value="1"/>
</dbReference>
<dbReference type="Pfam" id="PF13530">
    <property type="entry name" value="SCP2_2"/>
    <property type="match status" value="1"/>
</dbReference>
<accession>W7IIR2</accession>